<dbReference type="Proteomes" id="UP001204548">
    <property type="component" value="Unassembled WGS sequence"/>
</dbReference>
<protein>
    <submittedName>
        <fullName evidence="2">DUF1349 domain-containing protein</fullName>
    </submittedName>
</protein>
<evidence type="ECO:0000256" key="1">
    <source>
        <dbReference type="SAM" id="SignalP"/>
    </source>
</evidence>
<dbReference type="PANTHER" id="PTHR35332">
    <property type="entry name" value="REGULATION OF ENOLASE PROTEIN 1"/>
    <property type="match status" value="1"/>
</dbReference>
<dbReference type="PANTHER" id="PTHR35332:SF2">
    <property type="entry name" value="REGULATION OF ENOLASE PROTEIN 1"/>
    <property type="match status" value="1"/>
</dbReference>
<organism evidence="2 3">
    <name type="scientific">Bacteroides faecis</name>
    <dbReference type="NCBI Taxonomy" id="674529"/>
    <lineage>
        <taxon>Bacteria</taxon>
        <taxon>Pseudomonadati</taxon>
        <taxon>Bacteroidota</taxon>
        <taxon>Bacteroidia</taxon>
        <taxon>Bacteroidales</taxon>
        <taxon>Bacteroidaceae</taxon>
        <taxon>Bacteroides</taxon>
    </lineage>
</organism>
<dbReference type="InterPro" id="IPR013320">
    <property type="entry name" value="ConA-like_dom_sf"/>
</dbReference>
<evidence type="ECO:0000313" key="2">
    <source>
        <dbReference type="EMBL" id="MCS2794270.1"/>
    </source>
</evidence>
<dbReference type="EMBL" id="JANUTS010000001">
    <property type="protein sequence ID" value="MCS2794270.1"/>
    <property type="molecule type" value="Genomic_DNA"/>
</dbReference>
<gene>
    <name evidence="2" type="ORF">NXW97_20100</name>
</gene>
<accession>A0AAW5P0K0</accession>
<keyword evidence="1" id="KW-0732">Signal</keyword>
<dbReference type="Pfam" id="PF07081">
    <property type="entry name" value="DUF1349"/>
    <property type="match status" value="1"/>
</dbReference>
<dbReference type="RefSeq" id="WP_029425623.1">
    <property type="nucleotide sequence ID" value="NZ_JABFIA010000010.1"/>
</dbReference>
<name>A0AAW5P0K0_9BACE</name>
<dbReference type="GO" id="GO:0004553">
    <property type="term" value="F:hydrolase activity, hydrolyzing O-glycosyl compounds"/>
    <property type="evidence" value="ECO:0007669"/>
    <property type="project" value="UniProtKB-ARBA"/>
</dbReference>
<evidence type="ECO:0000313" key="3">
    <source>
        <dbReference type="Proteomes" id="UP001204548"/>
    </source>
</evidence>
<feature type="signal peptide" evidence="1">
    <location>
        <begin position="1"/>
        <end position="21"/>
    </location>
</feature>
<dbReference type="SUPFAM" id="SSF49899">
    <property type="entry name" value="Concanavalin A-like lectins/glucanases"/>
    <property type="match status" value="1"/>
</dbReference>
<sequence length="222" mass="24673">MKSIITSIFVLLLAVSTSAQKPLPTEQISTIPHNLLIHNQPVDYKIKGNSISMTASRKTNLFNSPSGKPKVVNAPLILFEPEANFTISAKVTGKLKAVYDVAALVVYQDDETWAKFCYENSVNLMPTIVSVVTRTFSDDCNSMPTGDYAYMAIVKRGSEYSFFYSPDNKNWSMVRNFNLNTTGKIKVGFAVHGSRGNGFTGDFSEIKYLPRALDDMRTLSEE</sequence>
<feature type="chain" id="PRO_5043801022" evidence="1">
    <location>
        <begin position="22"/>
        <end position="222"/>
    </location>
</feature>
<proteinExistence type="predicted"/>
<reference evidence="2" key="1">
    <citation type="submission" date="2022-08" db="EMBL/GenBank/DDBJ databases">
        <title>Genome Sequencing of Bacteroides fragilis Group Isolates with Nanopore Technology.</title>
        <authorList>
            <person name="Tisza M.J."/>
            <person name="Smith D."/>
            <person name="Dekker J.P."/>
        </authorList>
    </citation>
    <scope>NUCLEOTIDE SEQUENCE</scope>
    <source>
        <strain evidence="2">BFG-351</strain>
    </source>
</reference>
<dbReference type="AlphaFoldDB" id="A0AAW5P0K0"/>
<dbReference type="InterPro" id="IPR009784">
    <property type="entry name" value="DUF1349"/>
</dbReference>
<dbReference type="GO" id="GO:0005975">
    <property type="term" value="P:carbohydrate metabolic process"/>
    <property type="evidence" value="ECO:0007669"/>
    <property type="project" value="UniProtKB-ARBA"/>
</dbReference>
<comment type="caution">
    <text evidence="2">The sequence shown here is derived from an EMBL/GenBank/DDBJ whole genome shotgun (WGS) entry which is preliminary data.</text>
</comment>
<dbReference type="Gene3D" id="2.60.120.200">
    <property type="match status" value="1"/>
</dbReference>